<accession>A0A955L224</accession>
<keyword evidence="2" id="KW-0812">Transmembrane</keyword>
<evidence type="ECO:0000313" key="3">
    <source>
        <dbReference type="EMBL" id="MCA9381474.1"/>
    </source>
</evidence>
<organism evidence="3 4">
    <name type="scientific">Candidatus Dojkabacteria bacterium</name>
    <dbReference type="NCBI Taxonomy" id="2099670"/>
    <lineage>
        <taxon>Bacteria</taxon>
        <taxon>Candidatus Dojkabacteria</taxon>
    </lineage>
</organism>
<sequence length="227" mass="25121">MENQMTDTMPGENAKTLKPKPQMNMKLTAGVIVVIVIAIVAAIAVGGKKSNNSDSPTDQPGGVESVEQMEERLASIDYDKVALLEDVTGGDATGMAYYFFDDAEGFYNLTAQFEGLPEIDLDKEFYEGWIVKTTTGEFKSTGELTEIDGQLINTFRSKRNYNTYDRYVLTIEPRDNDPAPADHVMEGDFLTELPKDTMMDSEDKMDDSAMPADDSMTDETVVDETTN</sequence>
<dbReference type="AlphaFoldDB" id="A0A955L224"/>
<evidence type="ECO:0000313" key="4">
    <source>
        <dbReference type="Proteomes" id="UP000775877"/>
    </source>
</evidence>
<reference evidence="3" key="1">
    <citation type="submission" date="2020-04" db="EMBL/GenBank/DDBJ databases">
        <authorList>
            <person name="Zhang T."/>
        </authorList>
    </citation>
    <scope>NUCLEOTIDE SEQUENCE</scope>
    <source>
        <strain evidence="3">HKST-UBA13</strain>
    </source>
</reference>
<reference evidence="3" key="2">
    <citation type="journal article" date="2021" name="Microbiome">
        <title>Successional dynamics and alternative stable states in a saline activated sludge microbial community over 9 years.</title>
        <authorList>
            <person name="Wang Y."/>
            <person name="Ye J."/>
            <person name="Ju F."/>
            <person name="Liu L."/>
            <person name="Boyd J.A."/>
            <person name="Deng Y."/>
            <person name="Parks D.H."/>
            <person name="Jiang X."/>
            <person name="Yin X."/>
            <person name="Woodcroft B.J."/>
            <person name="Tyson G.W."/>
            <person name="Hugenholtz P."/>
            <person name="Polz M.F."/>
            <person name="Zhang T."/>
        </authorList>
    </citation>
    <scope>NUCLEOTIDE SEQUENCE</scope>
    <source>
        <strain evidence="3">HKST-UBA13</strain>
    </source>
</reference>
<protein>
    <submittedName>
        <fullName evidence="3">Uncharacterized protein</fullName>
    </submittedName>
</protein>
<feature type="transmembrane region" description="Helical" evidence="2">
    <location>
        <begin position="27"/>
        <end position="47"/>
    </location>
</feature>
<evidence type="ECO:0000256" key="1">
    <source>
        <dbReference type="SAM" id="MobiDB-lite"/>
    </source>
</evidence>
<name>A0A955L224_9BACT</name>
<evidence type="ECO:0000256" key="2">
    <source>
        <dbReference type="SAM" id="Phobius"/>
    </source>
</evidence>
<feature type="region of interest" description="Disordered" evidence="1">
    <location>
        <begin position="199"/>
        <end position="227"/>
    </location>
</feature>
<proteinExistence type="predicted"/>
<gene>
    <name evidence="3" type="ORF">KC678_04370</name>
</gene>
<dbReference type="EMBL" id="JAGQLJ010000109">
    <property type="protein sequence ID" value="MCA9381474.1"/>
    <property type="molecule type" value="Genomic_DNA"/>
</dbReference>
<dbReference type="Proteomes" id="UP000775877">
    <property type="component" value="Unassembled WGS sequence"/>
</dbReference>
<comment type="caution">
    <text evidence="3">The sequence shown here is derived from an EMBL/GenBank/DDBJ whole genome shotgun (WGS) entry which is preliminary data.</text>
</comment>
<keyword evidence="2" id="KW-0472">Membrane</keyword>
<feature type="compositionally biased region" description="Acidic residues" evidence="1">
    <location>
        <begin position="215"/>
        <end position="227"/>
    </location>
</feature>
<keyword evidence="2" id="KW-1133">Transmembrane helix</keyword>